<dbReference type="KEGG" id="egu:105058894"/>
<dbReference type="RefSeq" id="XP_010940259.1">
    <property type="nucleotide sequence ID" value="XM_010941957.3"/>
</dbReference>
<keyword evidence="5" id="KW-0125">Carotenoid biosynthesis</keyword>
<proteinExistence type="inferred from homology"/>
<dbReference type="InterPro" id="IPR044843">
    <property type="entry name" value="Trans_IPPS_bact-type"/>
</dbReference>
<dbReference type="PROSITE" id="PS01044">
    <property type="entry name" value="SQUALEN_PHYTOEN_SYN_1"/>
    <property type="match status" value="1"/>
</dbReference>
<dbReference type="GO" id="GO:0010287">
    <property type="term" value="C:plastoglobule"/>
    <property type="evidence" value="ECO:0007669"/>
    <property type="project" value="UniProtKB-ARBA"/>
</dbReference>
<protein>
    <recommendedName>
        <fullName evidence="3">15-cis-phytoene synthase</fullName>
        <ecNumber evidence="3">2.5.1.32</ecNumber>
    </recommendedName>
</protein>
<keyword evidence="4" id="KW-0808">Transferase</keyword>
<dbReference type="InterPro" id="IPR008949">
    <property type="entry name" value="Isoprenoid_synthase_dom_sf"/>
</dbReference>
<evidence type="ECO:0000256" key="7">
    <source>
        <dbReference type="ARBA" id="ARBA00023229"/>
    </source>
</evidence>
<evidence type="ECO:0000256" key="5">
    <source>
        <dbReference type="ARBA" id="ARBA00022746"/>
    </source>
</evidence>
<dbReference type="GeneID" id="105058894"/>
<evidence type="ECO:0000256" key="6">
    <source>
        <dbReference type="ARBA" id="ARBA00022946"/>
    </source>
</evidence>
<dbReference type="AlphaFoldDB" id="A0A6I9SB40"/>
<dbReference type="InParanoid" id="A0A6I9SB40"/>
<dbReference type="Proteomes" id="UP000504607">
    <property type="component" value="Chromosome 16"/>
</dbReference>
<dbReference type="GO" id="GO:0016117">
    <property type="term" value="P:carotenoid biosynthetic process"/>
    <property type="evidence" value="ECO:0007669"/>
    <property type="project" value="UniProtKB-KW"/>
</dbReference>
<evidence type="ECO:0000256" key="2">
    <source>
        <dbReference type="ARBA" id="ARBA00006251"/>
    </source>
</evidence>
<dbReference type="PROSITE" id="PS01045">
    <property type="entry name" value="SQUALEN_PHYTOEN_SYN_2"/>
    <property type="match status" value="1"/>
</dbReference>
<dbReference type="FunFam" id="1.10.600.10:FF:000004">
    <property type="entry name" value="Phytoene synthase chloroplastic"/>
    <property type="match status" value="1"/>
</dbReference>
<name>A0A6I9SB40_ELAGV</name>
<comment type="similarity">
    <text evidence="2">Belongs to the phytoene/squalene synthase family.</text>
</comment>
<sequence>MAILMLRVVSAVHISASLGFLEAIREGGRLSDNSRPSGRVQTPSYNERLQRKRRRWSSYSLYADSKYACVGFEPQENDNFPILSSFVANTAGEVAISSEQKVYDVVLKQAALVKKQLRSNTALDVKPDMVIPGTTTLLNEAYDRCGEVCAEYAKTFYLGTLLMTPERRRAIWAIYVWCRRTDELVDGPNASHITPSAMDRWEARLEDLFAGRPYDMFDAALSHTVSKFPVDIQPFKDMIEGMRMDLKKSRYNNFDELYLYCYYVAGTVGLMSVPVMGIAPESKATTESVYNAALALGIANQLTNILRDVGEDARRGRIYLPQDELAQAGLSDEDVFNGKVTDGWRSFMKNQIKRARMFFQEAEKGVTELSQASRWPVWASLLLYRQILDEIEANDYNNFMKRAYVSKAKKIAALPIAYGRSLIRPSSRNQSL</sequence>
<dbReference type="GO" id="GO:0004311">
    <property type="term" value="F:geranylgeranyl diphosphate synthase activity"/>
    <property type="evidence" value="ECO:0007669"/>
    <property type="project" value="InterPro"/>
</dbReference>
<organism evidence="8 9">
    <name type="scientific">Elaeis guineensis var. tenera</name>
    <name type="common">Oil palm</name>
    <dbReference type="NCBI Taxonomy" id="51953"/>
    <lineage>
        <taxon>Eukaryota</taxon>
        <taxon>Viridiplantae</taxon>
        <taxon>Streptophyta</taxon>
        <taxon>Embryophyta</taxon>
        <taxon>Tracheophyta</taxon>
        <taxon>Spermatophyta</taxon>
        <taxon>Magnoliopsida</taxon>
        <taxon>Liliopsida</taxon>
        <taxon>Arecaceae</taxon>
        <taxon>Arecoideae</taxon>
        <taxon>Cocoseae</taxon>
        <taxon>Elaeidinae</taxon>
        <taxon>Elaeis</taxon>
    </lineage>
</organism>
<dbReference type="InterPro" id="IPR002060">
    <property type="entry name" value="Squ/phyt_synthse"/>
</dbReference>
<keyword evidence="7" id="KW-0414">Isoprene biosynthesis</keyword>
<dbReference type="SUPFAM" id="SSF48576">
    <property type="entry name" value="Terpenoid synthases"/>
    <property type="match status" value="1"/>
</dbReference>
<dbReference type="OrthoDB" id="6600518at2759"/>
<dbReference type="SFLD" id="SFLDG01212">
    <property type="entry name" value="Phytoene_synthase_like"/>
    <property type="match status" value="1"/>
</dbReference>
<dbReference type="SFLD" id="SFLDS00005">
    <property type="entry name" value="Isoprenoid_Synthase_Type_I"/>
    <property type="match status" value="1"/>
</dbReference>
<reference evidence="9" key="1">
    <citation type="submission" date="2025-08" db="UniProtKB">
        <authorList>
            <consortium name="RefSeq"/>
        </authorList>
    </citation>
    <scope>IDENTIFICATION</scope>
</reference>
<evidence type="ECO:0000313" key="9">
    <source>
        <dbReference type="RefSeq" id="XP_010940259.1"/>
    </source>
</evidence>
<comment type="catalytic activity">
    <reaction evidence="1">
        <text>2 (2E,6E,10E)-geranylgeranyl diphosphate = 15-cis-phytoene + 2 diphosphate</text>
        <dbReference type="Rhea" id="RHEA:34475"/>
        <dbReference type="ChEBI" id="CHEBI:27787"/>
        <dbReference type="ChEBI" id="CHEBI:33019"/>
        <dbReference type="ChEBI" id="CHEBI:58756"/>
        <dbReference type="EC" id="2.5.1.32"/>
    </reaction>
</comment>
<dbReference type="Gene3D" id="1.10.600.10">
    <property type="entry name" value="Farnesyl Diphosphate Synthase"/>
    <property type="match status" value="1"/>
</dbReference>
<dbReference type="InterPro" id="IPR019845">
    <property type="entry name" value="Squalene/phytoene_synthase_CS"/>
</dbReference>
<evidence type="ECO:0000256" key="1">
    <source>
        <dbReference type="ARBA" id="ARBA00001805"/>
    </source>
</evidence>
<dbReference type="SFLD" id="SFLDG01018">
    <property type="entry name" value="Squalene/Phytoene_Synthase_Lik"/>
    <property type="match status" value="1"/>
</dbReference>
<dbReference type="InterPro" id="IPR033904">
    <property type="entry name" value="Trans_IPPS_HH"/>
</dbReference>
<dbReference type="GO" id="GO:0051996">
    <property type="term" value="F:squalene synthase [NAD(P)H] activity"/>
    <property type="evidence" value="ECO:0007669"/>
    <property type="project" value="InterPro"/>
</dbReference>
<evidence type="ECO:0000313" key="8">
    <source>
        <dbReference type="Proteomes" id="UP000504607"/>
    </source>
</evidence>
<dbReference type="Pfam" id="PF00494">
    <property type="entry name" value="SQS_PSY"/>
    <property type="match status" value="1"/>
</dbReference>
<dbReference type="CDD" id="cd00683">
    <property type="entry name" value="Trans_IPPS_HH"/>
    <property type="match status" value="1"/>
</dbReference>
<dbReference type="FunCoup" id="A0A6I9SB40">
    <property type="interactions" value="160"/>
</dbReference>
<evidence type="ECO:0000256" key="3">
    <source>
        <dbReference type="ARBA" id="ARBA00012396"/>
    </source>
</evidence>
<gene>
    <name evidence="9" type="primary">LOC105058894</name>
</gene>
<dbReference type="EC" id="2.5.1.32" evidence="3"/>
<keyword evidence="8" id="KW-1185">Reference proteome</keyword>
<dbReference type="GO" id="GO:0046905">
    <property type="term" value="F:15-cis-phytoene synthase activity"/>
    <property type="evidence" value="ECO:0007669"/>
    <property type="project" value="UniProtKB-EC"/>
</dbReference>
<dbReference type="PANTHER" id="PTHR31480">
    <property type="entry name" value="BIFUNCTIONAL LYCOPENE CYCLASE/PHYTOENE SYNTHASE"/>
    <property type="match status" value="1"/>
</dbReference>
<keyword evidence="6" id="KW-0809">Transit peptide</keyword>
<evidence type="ECO:0000256" key="4">
    <source>
        <dbReference type="ARBA" id="ARBA00022679"/>
    </source>
</evidence>
<accession>A0A6I9SB40</accession>